<accession>A0A9N8EAA0</accession>
<feature type="compositionally biased region" description="Polar residues" evidence="2">
    <location>
        <begin position="1663"/>
        <end position="1675"/>
    </location>
</feature>
<feature type="region of interest" description="Disordered" evidence="2">
    <location>
        <begin position="1179"/>
        <end position="1280"/>
    </location>
</feature>
<dbReference type="Proteomes" id="UP001153069">
    <property type="component" value="Unassembled WGS sequence"/>
</dbReference>
<feature type="region of interest" description="Disordered" evidence="2">
    <location>
        <begin position="76"/>
        <end position="97"/>
    </location>
</feature>
<proteinExistence type="predicted"/>
<feature type="compositionally biased region" description="Low complexity" evidence="2">
    <location>
        <begin position="506"/>
        <end position="519"/>
    </location>
</feature>
<feature type="compositionally biased region" description="Acidic residues" evidence="2">
    <location>
        <begin position="1199"/>
        <end position="1213"/>
    </location>
</feature>
<name>A0A9N8EAA0_9STRA</name>
<protein>
    <submittedName>
        <fullName evidence="3">Uncharacterized protein</fullName>
    </submittedName>
</protein>
<sequence length="2217" mass="242021">MESSSGSNSGGGGVGSDVDVMEAFGSFVLNVKVLGSDAGVGVPTLPVRIPQIMDNENQLSFRKLVEIVIMIASSQSAGDSSGNGSGNSSPTSSLPPDTRIQHHVLLSFPNPQTQNSVMISSAQELIQLMSRHQEAQQLTLIAKVQHDIVPKTNTSHSPTTTNTTEKVPLPKKQDSLKSPVRRPTLETDEDDLPTLSASSTPESEEQNSNVQQNTPASTSMPPKLEFDPPQFHIPTSNSASSNNNPSEALVMVNLMEQLLDIQTNRMQQFANHMEHRFGQMIEQKVLASQDTLKQTLRETVQLVADDDDSDDESSMMVGRPKAGHNNNHNLEKIVKDQMVSMELRFARLEEQSKQTAVLAKLPSPTRTTTTSSQPSAVLLEQMDARMAAMEQMMLAMRHDAQTTKNALLAAASSSNKQQQQQQRNNKDERSTLLLIPSLSEDGSAPLPHTSQASATTVRLSNTTNNTNTTVDRPVSPPTNERGSLLCPPPLMPLSPPTSLADRSFYSTGTDTGTEGTGNSTDEDDNNTTTNNSHNNNDTVVEGTPVTTFTTRIAPTADSIVSPTATSSSFNSASAKISALTMPSLNNSSSEEGSKRKKGKKTVRDMLAEREGDNNPNNSNEGSPDDDNKSNSLADKMPVSQLPFFDASARNFMMVLNTPPTSSQQFVPQDNVSSSVQAPPLLSPPAADAPRSSSTELKMKQAIKEHVQSMESRVSKLRELNRQQENTTPTTAATSTMSNSTTPGLLLSPPSTARTLFHDTSSSMDLEKVLETTLSEKMESLRQSLTSTLQQERGDTNAKLIEEWEDMLEQKLDLWLKQGQPGSSGHGPPVSPKRRSSFPDMQALEELVEKRIDGLEDLLKRISKRIDQQEQQWSESIASPLELLLTTAGPKLTTGGAGKTPPIPMAVVLAQLRSILDKRMDTMESLVQLTATETESSTKAVQERLNQDLLSQIVEAIASLPRPSSNNNKNGNNNSGNSNDDSVSSLDNIVAGDESVATSSYPTIYGDEDEDEDGQYQMPNTSSHSSSSEGRRGRSLGMDLVALDRQSSIRDIYGDIDIDDDTIAAEENTPDVRDIFAVSGRGKSLRDMCNIETIEEEDDESSQGSDVATRNDSSHSDVTARSLSVRHIYGDTGMDIDINNSDHATAGSMSHLHQSAPVISMTNIGQDTPPVMAKRSISVRTMTSSQPDDGTFHDVPFDDIPLDDVPLDDDEEEKADTGREFREPEGRKDRAPSLVARSASRKKDRPPSPVDRLESMRSVNSAQLRKKDTPPSPAGRVVSTRAIYGDAEIDDEAARTQHSLVYEGAENDDEAERAQHSSMYEDVDIDEHSSEDGDVDIDEEVAQTQHSTVSEQPSVFSYDDLDIDVGDYMESDVGRSSAHERSFASVQSEDLYDNLSIDGVDETRAFVDAADAAGESAIPTDASDDESDQLSVSIDGDSVKKDEESAGEEEEDDHLSVSIDGDSVKKDDPSGKEEDKDDLLSVSVDGESVQISVASGHDSDSSREDEEYFRDHERQHLSVLAHAMSRVRTAQKATRRYEKFQESFFTAQRDGPLALKVKSEGDDDDADDADDGGQSVATSDEASGDGSESGSALGQASDRDGGSSVVPSELSVQSQYDRSKQSAFIIAKAVAKRRAGNRAIRGYRRLLHQKFTPRLIRGPLALVENNSVNEVGGSSQRSDESASEVYLEEDRSDPVETSEHMTTDSFRQVDEDFDSIAPIPVSRHQQSPSTSHVRESNASQLSLAEHFEATNPADEGSSVGVHSTSTILGKESGHSLLEDQRVDDQQGESNHEGESVTSESRVVNTARSPPFLSPIVQKGMPVDDAFDFQGAPMATSTADSDPDDLWKVITVNSPRKSPGKGSPPRSFPHEAEAVEEEGACKPENLTKHPSRKRQPPEFHNEEEKKAGTPDREMKEWAATASPVAARIAPAVERNMGTGETKQEAPLVGSVLIIEQIDEMKAQMQKWQDVVSTASREMALSTDNLRSSNETLTASNESLQTNVQESIEDSHQFAEYIDKVLTERITQLEEVIRTQVAMVSQTLESRREQIVVQPATTSSPSRVRTGSAPPSPMSNTRTNGSPPRAIVNPFDAAIEEGGKEEEIEAKKVVSVAEWTRLQDQLRGTAEVAESYRKQVLQLRNVLEVKINEGNASQHQVELLQQKLQEAYDREIQAQKQLRPVTRRVEQVIQEMVQLEEHSASLQIENGLLREQLWMVQREF</sequence>
<feature type="compositionally biased region" description="Low complexity" evidence="2">
    <location>
        <begin position="725"/>
        <end position="742"/>
    </location>
</feature>
<dbReference type="EMBL" id="CAICTM010000874">
    <property type="protein sequence ID" value="CAB9517717.1"/>
    <property type="molecule type" value="Genomic_DNA"/>
</dbReference>
<feature type="compositionally biased region" description="Basic and acidic residues" evidence="2">
    <location>
        <begin position="1770"/>
        <end position="1793"/>
    </location>
</feature>
<feature type="region of interest" description="Disordered" evidence="2">
    <location>
        <begin position="719"/>
        <end position="758"/>
    </location>
</feature>
<feature type="compositionally biased region" description="Low complexity" evidence="2">
    <location>
        <begin position="1578"/>
        <end position="1591"/>
    </location>
</feature>
<feature type="compositionally biased region" description="Polar residues" evidence="2">
    <location>
        <begin position="660"/>
        <end position="671"/>
    </location>
</feature>
<feature type="region of interest" description="Disordered" evidence="2">
    <location>
        <begin position="580"/>
        <end position="634"/>
    </location>
</feature>
<gene>
    <name evidence="3" type="ORF">SEMRO_875_G214410.1</name>
</gene>
<feature type="coiled-coil region" evidence="1">
    <location>
        <begin position="844"/>
        <end position="871"/>
    </location>
</feature>
<feature type="compositionally biased region" description="Basic and acidic residues" evidence="2">
    <location>
        <begin position="601"/>
        <end position="612"/>
    </location>
</feature>
<keyword evidence="1" id="KW-0175">Coiled coil</keyword>
<reference evidence="3" key="1">
    <citation type="submission" date="2020-06" db="EMBL/GenBank/DDBJ databases">
        <authorList>
            <consortium name="Plant Systems Biology data submission"/>
        </authorList>
    </citation>
    <scope>NUCLEOTIDE SEQUENCE</scope>
    <source>
        <strain evidence="3">D6</strain>
    </source>
</reference>
<feature type="compositionally biased region" description="Polar residues" evidence="2">
    <location>
        <begin position="748"/>
        <end position="758"/>
    </location>
</feature>
<feature type="region of interest" description="Disordered" evidence="2">
    <location>
        <begin position="1410"/>
        <end position="1513"/>
    </location>
</feature>
<feature type="compositionally biased region" description="Low complexity" evidence="2">
    <location>
        <begin position="1852"/>
        <end position="1863"/>
    </location>
</feature>
<feature type="region of interest" description="Disordered" evidence="2">
    <location>
        <begin position="660"/>
        <end position="703"/>
    </location>
</feature>
<feature type="region of interest" description="Disordered" evidence="2">
    <location>
        <begin position="1093"/>
        <end position="1118"/>
    </location>
</feature>
<feature type="compositionally biased region" description="Acidic residues" evidence="2">
    <location>
        <begin position="1560"/>
        <end position="1570"/>
    </location>
</feature>
<feature type="compositionally biased region" description="Basic and acidic residues" evidence="2">
    <location>
        <begin position="1893"/>
        <end position="1912"/>
    </location>
</feature>
<evidence type="ECO:0000256" key="2">
    <source>
        <dbReference type="SAM" id="MobiDB-lite"/>
    </source>
</evidence>
<feature type="compositionally biased region" description="Polar residues" evidence="2">
    <location>
        <begin position="195"/>
        <end position="220"/>
    </location>
</feature>
<feature type="compositionally biased region" description="Basic and acidic residues" evidence="2">
    <location>
        <begin position="1461"/>
        <end position="1473"/>
    </location>
</feature>
<feature type="compositionally biased region" description="Low complexity" evidence="2">
    <location>
        <begin position="152"/>
        <end position="164"/>
    </location>
</feature>
<evidence type="ECO:0000313" key="4">
    <source>
        <dbReference type="Proteomes" id="UP001153069"/>
    </source>
</evidence>
<feature type="compositionally biased region" description="Polar residues" evidence="2">
    <location>
        <begin position="1722"/>
        <end position="1741"/>
    </location>
</feature>
<feature type="region of interest" description="Disordered" evidence="2">
    <location>
        <begin position="437"/>
        <end position="541"/>
    </location>
</feature>
<evidence type="ECO:0000256" key="1">
    <source>
        <dbReference type="SAM" id="Coils"/>
    </source>
</evidence>
<feature type="compositionally biased region" description="Low complexity" evidence="2">
    <location>
        <begin position="526"/>
        <end position="538"/>
    </location>
</feature>
<feature type="compositionally biased region" description="Low complexity" evidence="2">
    <location>
        <begin position="76"/>
        <end position="92"/>
    </location>
</feature>
<feature type="region of interest" description="Disordered" evidence="2">
    <location>
        <begin position="2049"/>
        <end position="2083"/>
    </location>
</feature>
<feature type="compositionally biased region" description="Polar residues" evidence="2">
    <location>
        <begin position="448"/>
        <end position="460"/>
    </location>
</feature>
<comment type="caution">
    <text evidence="3">The sequence shown here is derived from an EMBL/GenBank/DDBJ whole genome shotgun (WGS) entry which is preliminary data.</text>
</comment>
<organism evidence="3 4">
    <name type="scientific">Seminavis robusta</name>
    <dbReference type="NCBI Taxonomy" id="568900"/>
    <lineage>
        <taxon>Eukaryota</taxon>
        <taxon>Sar</taxon>
        <taxon>Stramenopiles</taxon>
        <taxon>Ochrophyta</taxon>
        <taxon>Bacillariophyta</taxon>
        <taxon>Bacillariophyceae</taxon>
        <taxon>Bacillariophycidae</taxon>
        <taxon>Naviculales</taxon>
        <taxon>Naviculaceae</taxon>
        <taxon>Seminavis</taxon>
    </lineage>
</organism>
<feature type="compositionally biased region" description="Polar residues" evidence="2">
    <location>
        <begin position="1102"/>
        <end position="1118"/>
    </location>
</feature>
<feature type="compositionally biased region" description="Basic and acidic residues" evidence="2">
    <location>
        <begin position="1214"/>
        <end position="1230"/>
    </location>
</feature>
<feature type="compositionally biased region" description="Basic and acidic residues" evidence="2">
    <location>
        <begin position="1866"/>
        <end position="1885"/>
    </location>
</feature>
<feature type="coiled-coil region" evidence="1">
    <location>
        <begin position="2154"/>
        <end position="2202"/>
    </location>
</feature>
<feature type="compositionally biased region" description="Low complexity" evidence="2">
    <location>
        <begin position="818"/>
        <end position="827"/>
    </location>
</feature>
<feature type="region of interest" description="Disordered" evidence="2">
    <location>
        <begin position="306"/>
        <end position="327"/>
    </location>
</feature>
<feature type="compositionally biased region" description="Pro residues" evidence="2">
    <location>
        <begin position="486"/>
        <end position="495"/>
    </location>
</feature>
<feature type="region of interest" description="Disordered" evidence="2">
    <location>
        <begin position="1850"/>
        <end position="1912"/>
    </location>
</feature>
<evidence type="ECO:0000313" key="3">
    <source>
        <dbReference type="EMBL" id="CAB9517717.1"/>
    </source>
</evidence>
<feature type="compositionally biased region" description="Low complexity" evidence="2">
    <location>
        <begin position="672"/>
        <end position="693"/>
    </location>
</feature>
<feature type="region of interest" description="Disordered" evidence="2">
    <location>
        <begin position="959"/>
        <end position="1032"/>
    </location>
</feature>
<feature type="compositionally biased region" description="Low complexity" evidence="2">
    <location>
        <begin position="963"/>
        <end position="987"/>
    </location>
</feature>
<feature type="region of interest" description="Disordered" evidence="2">
    <location>
        <begin position="816"/>
        <end position="836"/>
    </location>
</feature>
<feature type="compositionally biased region" description="Polar residues" evidence="2">
    <location>
        <begin position="2052"/>
        <end position="2062"/>
    </location>
</feature>
<keyword evidence="4" id="KW-1185">Reference proteome</keyword>
<feature type="compositionally biased region" description="Basic and acidic residues" evidence="2">
    <location>
        <begin position="1687"/>
        <end position="1709"/>
    </location>
</feature>
<feature type="region of interest" description="Disordered" evidence="2">
    <location>
        <begin position="1661"/>
        <end position="1817"/>
    </location>
</feature>
<feature type="compositionally biased region" description="Polar residues" evidence="2">
    <location>
        <begin position="1794"/>
        <end position="1806"/>
    </location>
</feature>
<feature type="region of interest" description="Disordered" evidence="2">
    <location>
        <begin position="150"/>
        <end position="244"/>
    </location>
</feature>
<feature type="region of interest" description="Disordered" evidence="2">
    <location>
        <begin position="1550"/>
        <end position="1618"/>
    </location>
</feature>